<gene>
    <name evidence="1" type="primary">ORF34c</name>
</gene>
<dbReference type="AlphaFoldDB" id="W0RYM7"/>
<keyword evidence="1" id="KW-0150">Chloroplast</keyword>
<dbReference type="RefSeq" id="YP_008965680.1">
    <property type="nucleotide sequence ID" value="NC_023133.1"/>
</dbReference>
<keyword evidence="1" id="KW-0934">Plastid</keyword>
<organism evidence="1">
    <name type="scientific">Porphyridium purpureum</name>
    <name type="common">Red alga</name>
    <name type="synonym">Porphyridium cruentum</name>
    <dbReference type="NCBI Taxonomy" id="35688"/>
    <lineage>
        <taxon>Eukaryota</taxon>
        <taxon>Rhodophyta</taxon>
        <taxon>Bangiophyceae</taxon>
        <taxon>Porphyridiales</taxon>
        <taxon>Porphyridiaceae</taxon>
        <taxon>Porphyridium</taxon>
    </lineage>
</organism>
<evidence type="ECO:0000313" key="1">
    <source>
        <dbReference type="EMBL" id="BAO23656.1"/>
    </source>
</evidence>
<reference evidence="1" key="1">
    <citation type="journal article" date="2014" name="J. Plant Res.">
        <title>Analysis of the complete plastid genome of the unicellular red alga Porphyridium purpureum.</title>
        <authorList>
            <person name="Tajima N."/>
            <person name="Sato S."/>
            <person name="Maruyama F."/>
            <person name="Kurokawa K."/>
            <person name="Ohta H."/>
            <person name="Tabata S."/>
            <person name="Sekine K."/>
            <person name="Moriyama T."/>
            <person name="Sato N."/>
        </authorList>
    </citation>
    <scope>NUCLEOTIDE SEQUENCE</scope>
</reference>
<geneLocation type="chloroplast" evidence="1"/>
<dbReference type="EMBL" id="AP012987">
    <property type="protein sequence ID" value="BAO23656.1"/>
    <property type="molecule type" value="Genomic_DNA"/>
</dbReference>
<protein>
    <submittedName>
        <fullName evidence="1">Uncharacterized protein</fullName>
    </submittedName>
</protein>
<proteinExistence type="predicted"/>
<name>W0RYM7_PORPP</name>
<dbReference type="GeneID" id="17963996"/>
<accession>W0RYM7</accession>
<sequence>MYTNAIIDTLGIKLIYLLDSTVYILIGGYHSKAI</sequence>